<dbReference type="InterPro" id="IPR006530">
    <property type="entry name" value="YD"/>
</dbReference>
<organism evidence="2 3">
    <name type="scientific">Mucilaginibacter polytrichastri</name>
    <dbReference type="NCBI Taxonomy" id="1302689"/>
    <lineage>
        <taxon>Bacteria</taxon>
        <taxon>Pseudomonadati</taxon>
        <taxon>Bacteroidota</taxon>
        <taxon>Sphingobacteriia</taxon>
        <taxon>Sphingobacteriales</taxon>
        <taxon>Sphingobacteriaceae</taxon>
        <taxon>Mucilaginibacter</taxon>
    </lineage>
</organism>
<evidence type="ECO:0000313" key="3">
    <source>
        <dbReference type="Proteomes" id="UP000186720"/>
    </source>
</evidence>
<dbReference type="AlphaFoldDB" id="A0A1Q5ZVF5"/>
<keyword evidence="3" id="KW-1185">Reference proteome</keyword>
<proteinExistence type="predicted"/>
<dbReference type="EMBL" id="MPPL01000001">
    <property type="protein sequence ID" value="OKS85752.1"/>
    <property type="molecule type" value="Genomic_DNA"/>
</dbReference>
<dbReference type="NCBIfam" id="TIGR01643">
    <property type="entry name" value="YD_repeat_2x"/>
    <property type="match status" value="1"/>
</dbReference>
<sequence length="1086" mass="119656">MSPFTFIMPGFQLRNPTSKMQKSFLILLNILAFLPVKAQIQESFKAPEPSKVYEFTKYDQIPVGEYTGIPNISIPLYSITTDDVNVPLTLQYHAGGIRVSEEASNTGLGWNLNFGMVTQTINGLDDLQQYTKRLMTYMSSPTIWPLTCSTMSAFGYTCGSGSYTDCQTEPSVTTMAVQDYNFVYTASDYNFFFPLQSYCSTDYNYATFDMEPDIFRANFFGHSIRFIKKFLNPGQGQIEVLDNTGYKVEMVQNNDAPNANTNGTVYWKITTPHGDQYWFTGQTNSSSSSSTIGDPTAPSGGGGTSTSHNWYITKIVTTKNKTITFDYTTYSGLAASTSYSQDYIVASDFNNADIYSIYEGYIPNIISPTGTNGPTAVTTYGKSATTEPVIYVSKITTPNQTVNFSYSDRIDRTNDKKLDNIKVYNNLLALQKQFNFSYDYFTSPASGNVVLLASQPQSGYTFSDVTLLKRLKLVSVTEVGNNPYIFTYNSTALPSKNSTALDFWGFYNGKTTNATLAPNPATLGYASLGNNGNDKSAYIDYTKACTLERITYPTGGAATYEYESHAYQKGQLDNELTNSNILTSGAIIGSGLRLKNLSLYDNTGALSRKTAYTYSGGTNITPYRLFTSYFTRQGNSPTDGVMGNDGLFHYIGGSSQTFTFSQFYGSSYLQPSLEGSYNAIGYSQVTAEDIAVTGSNAGTAGNGKTVWTFTNIQDAPAISNPGMSSNETSTWGKISLPSVSDIDTKANGKLLTTNIYAQGTPDVLLKTTTYTYSHQKSDLYYGNKINMFRSRILLTPNFSMVPVVKPEFLVGYYAIFGKHDLLSTETITEYFASGYKQTNISYTYNANDILISTSKSDPTTGEFYREETTPSSLSVHTAKNMLDLPVMKKTVVNGTTKEQYNYSYTEANGITVPSLTSIYPQGSPDPALIKKIVYDQYDSAGNVLQYHIENSLTETTADANDVTTSIIWGYNNLLPIAKLENCTYAEISALPSIITILQAASNSDDDTCFSGTCDEKVLRTQLNSLRSLLPNAMITTYTYNVGVGVTSVTDARGNTTFYEFDQYQRLKAVHDADGNIISGNEYHYKQ</sequence>
<feature type="region of interest" description="Disordered" evidence="1">
    <location>
        <begin position="283"/>
        <end position="304"/>
    </location>
</feature>
<gene>
    <name evidence="2" type="ORF">RG47T_1198</name>
</gene>
<accession>A0A1Q5ZVF5</accession>
<reference evidence="2 3" key="1">
    <citation type="submission" date="2016-11" db="EMBL/GenBank/DDBJ databases">
        <title>Whole Genome Sequencing of Mucilaginibacter polytrichastri RG4-7(T) isolated from the moss sample.</title>
        <authorList>
            <person name="Li Y."/>
        </authorList>
    </citation>
    <scope>NUCLEOTIDE SEQUENCE [LARGE SCALE GENOMIC DNA]</scope>
    <source>
        <strain evidence="2 3">RG4-7</strain>
    </source>
</reference>
<dbReference type="STRING" id="1302689.RG47T_1198"/>
<dbReference type="Proteomes" id="UP000186720">
    <property type="component" value="Unassembled WGS sequence"/>
</dbReference>
<name>A0A1Q5ZVF5_9SPHI</name>
<evidence type="ECO:0000256" key="1">
    <source>
        <dbReference type="SAM" id="MobiDB-lite"/>
    </source>
</evidence>
<protein>
    <recommendedName>
        <fullName evidence="4">YD repeat-containing protein</fullName>
    </recommendedName>
</protein>
<comment type="caution">
    <text evidence="2">The sequence shown here is derived from an EMBL/GenBank/DDBJ whole genome shotgun (WGS) entry which is preliminary data.</text>
</comment>
<evidence type="ECO:0008006" key="4">
    <source>
        <dbReference type="Google" id="ProtNLM"/>
    </source>
</evidence>
<evidence type="ECO:0000313" key="2">
    <source>
        <dbReference type="EMBL" id="OKS85752.1"/>
    </source>
</evidence>